<dbReference type="RefSeq" id="WP_089007675.1">
    <property type="nucleotide sequence ID" value="NZ_LT607411.1"/>
</dbReference>
<sequence>MIVPHHRPGRHAGGGVGAAGADTLRDDGQITFRLADDSVTDRLLVIDSREYGAGTEPYLLTS</sequence>
<protein>
    <submittedName>
        <fullName evidence="2">Uncharacterized protein</fullName>
    </submittedName>
</protein>
<feature type="compositionally biased region" description="Basic residues" evidence="1">
    <location>
        <begin position="1"/>
        <end position="10"/>
    </location>
</feature>
<dbReference type="EMBL" id="LT607411">
    <property type="protein sequence ID" value="SCF18306.1"/>
    <property type="molecule type" value="Genomic_DNA"/>
</dbReference>
<dbReference type="AlphaFoldDB" id="A0A1C4YCF5"/>
<name>A0A1C4YCF5_MICVI</name>
<evidence type="ECO:0000313" key="2">
    <source>
        <dbReference type="EMBL" id="SCF18306.1"/>
    </source>
</evidence>
<keyword evidence="3" id="KW-1185">Reference proteome</keyword>
<evidence type="ECO:0000313" key="3">
    <source>
        <dbReference type="Proteomes" id="UP000198242"/>
    </source>
</evidence>
<accession>A0A1C4YCF5</accession>
<gene>
    <name evidence="2" type="ORF">GA0074695_4094</name>
</gene>
<evidence type="ECO:0000256" key="1">
    <source>
        <dbReference type="SAM" id="MobiDB-lite"/>
    </source>
</evidence>
<feature type="region of interest" description="Disordered" evidence="1">
    <location>
        <begin position="1"/>
        <end position="20"/>
    </location>
</feature>
<reference evidence="3" key="1">
    <citation type="submission" date="2016-06" db="EMBL/GenBank/DDBJ databases">
        <authorList>
            <person name="Varghese N."/>
            <person name="Submissions Spin"/>
        </authorList>
    </citation>
    <scope>NUCLEOTIDE SEQUENCE [LARGE SCALE GENOMIC DNA]</scope>
    <source>
        <strain evidence="3">DSM 43909</strain>
    </source>
</reference>
<organism evidence="2 3">
    <name type="scientific">Micromonospora viridifaciens</name>
    <dbReference type="NCBI Taxonomy" id="1881"/>
    <lineage>
        <taxon>Bacteria</taxon>
        <taxon>Bacillati</taxon>
        <taxon>Actinomycetota</taxon>
        <taxon>Actinomycetes</taxon>
        <taxon>Micromonosporales</taxon>
        <taxon>Micromonosporaceae</taxon>
        <taxon>Micromonospora</taxon>
    </lineage>
</organism>
<proteinExistence type="predicted"/>
<dbReference type="Proteomes" id="UP000198242">
    <property type="component" value="Chromosome I"/>
</dbReference>